<evidence type="ECO:0000313" key="2">
    <source>
        <dbReference type="EMBL" id="MBO4210487.1"/>
    </source>
</evidence>
<comment type="caution">
    <text evidence="2">The sequence shown here is derived from an EMBL/GenBank/DDBJ whole genome shotgun (WGS) entry which is preliminary data.</text>
</comment>
<feature type="non-terminal residue" evidence="2">
    <location>
        <position position="1"/>
    </location>
</feature>
<evidence type="ECO:0000313" key="3">
    <source>
        <dbReference type="Proteomes" id="UP000823521"/>
    </source>
</evidence>
<protein>
    <submittedName>
        <fullName evidence="2">Uncharacterized protein</fullName>
    </submittedName>
</protein>
<organism evidence="2 3">
    <name type="scientific">Micromonospora echinofusca</name>
    <dbReference type="NCBI Taxonomy" id="47858"/>
    <lineage>
        <taxon>Bacteria</taxon>
        <taxon>Bacillati</taxon>
        <taxon>Actinomycetota</taxon>
        <taxon>Actinomycetes</taxon>
        <taxon>Micromonosporales</taxon>
        <taxon>Micromonosporaceae</taxon>
        <taxon>Micromonospora</taxon>
    </lineage>
</organism>
<dbReference type="Proteomes" id="UP000823521">
    <property type="component" value="Unassembled WGS sequence"/>
</dbReference>
<sequence>SPVTPTGAALPTATATAVVAPTSTPDALPSDSVPPVLDPAGCRSPE</sequence>
<reference evidence="2 3" key="1">
    <citation type="submission" date="2019-12" db="EMBL/GenBank/DDBJ databases">
        <title>Whole genome sequencing of endophytic Actinobacterium Micromonospora sp. MPMI6T.</title>
        <authorList>
            <person name="Evv R."/>
            <person name="Podile A.R."/>
        </authorList>
    </citation>
    <scope>NUCLEOTIDE SEQUENCE [LARGE SCALE GENOMIC DNA]</scope>
    <source>
        <strain evidence="2 3">MPMI6</strain>
    </source>
</reference>
<keyword evidence="3" id="KW-1185">Reference proteome</keyword>
<evidence type="ECO:0000256" key="1">
    <source>
        <dbReference type="SAM" id="MobiDB-lite"/>
    </source>
</evidence>
<accession>A0ABS3W119</accession>
<dbReference type="EMBL" id="WVUH01000496">
    <property type="protein sequence ID" value="MBO4210487.1"/>
    <property type="molecule type" value="Genomic_DNA"/>
</dbReference>
<proteinExistence type="predicted"/>
<feature type="region of interest" description="Disordered" evidence="1">
    <location>
        <begin position="22"/>
        <end position="46"/>
    </location>
</feature>
<gene>
    <name evidence="2" type="ORF">GSF22_31515</name>
</gene>
<name>A0ABS3W119_MICEH</name>